<feature type="region of interest" description="Disordered" evidence="1">
    <location>
        <begin position="110"/>
        <end position="139"/>
    </location>
</feature>
<reference evidence="2 3" key="1">
    <citation type="submission" date="2024-06" db="EMBL/GenBank/DDBJ databases">
        <authorList>
            <person name="Tuo L."/>
        </authorList>
    </citation>
    <scope>NUCLEOTIDE SEQUENCE [LARGE SCALE GENOMIC DNA]</scope>
    <source>
        <strain evidence="2 3">ZMM04-5</strain>
    </source>
</reference>
<gene>
    <name evidence="2" type="ORF">ABUE31_15150</name>
</gene>
<organism evidence="2 3">
    <name type="scientific">Mesorhizobium marinum</name>
    <dbReference type="NCBI Taxonomy" id="3228790"/>
    <lineage>
        <taxon>Bacteria</taxon>
        <taxon>Pseudomonadati</taxon>
        <taxon>Pseudomonadota</taxon>
        <taxon>Alphaproteobacteria</taxon>
        <taxon>Hyphomicrobiales</taxon>
        <taxon>Phyllobacteriaceae</taxon>
        <taxon>Mesorhizobium</taxon>
    </lineage>
</organism>
<feature type="compositionally biased region" description="Basic residues" evidence="1">
    <location>
        <begin position="118"/>
        <end position="129"/>
    </location>
</feature>
<keyword evidence="3" id="KW-1185">Reference proteome</keyword>
<evidence type="ECO:0000256" key="1">
    <source>
        <dbReference type="SAM" id="MobiDB-lite"/>
    </source>
</evidence>
<accession>A0ABV3R1V8</accession>
<feature type="region of interest" description="Disordered" evidence="1">
    <location>
        <begin position="41"/>
        <end position="88"/>
    </location>
</feature>
<name>A0ABV3R1V8_9HYPH</name>
<dbReference type="Proteomes" id="UP001556196">
    <property type="component" value="Unassembled WGS sequence"/>
</dbReference>
<feature type="compositionally biased region" description="Basic residues" evidence="1">
    <location>
        <begin position="50"/>
        <end position="59"/>
    </location>
</feature>
<protein>
    <submittedName>
        <fullName evidence="2">Uncharacterized protein</fullName>
    </submittedName>
</protein>
<feature type="compositionally biased region" description="Basic and acidic residues" evidence="1">
    <location>
        <begin position="60"/>
        <end position="84"/>
    </location>
</feature>
<evidence type="ECO:0000313" key="3">
    <source>
        <dbReference type="Proteomes" id="UP001556196"/>
    </source>
</evidence>
<dbReference type="EMBL" id="JBFOCI010000004">
    <property type="protein sequence ID" value="MEW9807329.1"/>
    <property type="molecule type" value="Genomic_DNA"/>
</dbReference>
<proteinExistence type="predicted"/>
<comment type="caution">
    <text evidence="2">The sequence shown here is derived from an EMBL/GenBank/DDBJ whole genome shotgun (WGS) entry which is preliminary data.</text>
</comment>
<evidence type="ECO:0000313" key="2">
    <source>
        <dbReference type="EMBL" id="MEW9807329.1"/>
    </source>
</evidence>
<dbReference type="RefSeq" id="WP_367724495.1">
    <property type="nucleotide sequence ID" value="NZ_JBFOCI010000004.1"/>
</dbReference>
<sequence>MAALACFAATPAGAVPAMPQRLPDAAGYLLPVVSSTIVRRDGAQDGGGAWKKRRHRRNHHDGEGAGRGYRGDSHSARRGDDSRAKLYRPRATQKFAYDAYGNLRVYDGDGWDADDNRRGRHSAEHRHRQPRIEYRGPGYRKPSRELRRILTTVPDLP</sequence>